<organism evidence="3 4">
    <name type="scientific">Hanamia caeni</name>
    <dbReference type="NCBI Taxonomy" id="2294116"/>
    <lineage>
        <taxon>Bacteria</taxon>
        <taxon>Pseudomonadati</taxon>
        <taxon>Bacteroidota</taxon>
        <taxon>Chitinophagia</taxon>
        <taxon>Chitinophagales</taxon>
        <taxon>Chitinophagaceae</taxon>
        <taxon>Hanamia</taxon>
    </lineage>
</organism>
<dbReference type="EMBL" id="RJJR01000015">
    <property type="protein sequence ID" value="RNI34066.1"/>
    <property type="molecule type" value="Genomic_DNA"/>
</dbReference>
<evidence type="ECO:0000313" key="4">
    <source>
        <dbReference type="Proteomes" id="UP000267223"/>
    </source>
</evidence>
<dbReference type="PANTHER" id="PTHR45947:SF14">
    <property type="entry name" value="SLL1723 PROTEIN"/>
    <property type="match status" value="1"/>
</dbReference>
<dbReference type="Gene3D" id="3.40.50.2000">
    <property type="entry name" value="Glycogen Phosphorylase B"/>
    <property type="match status" value="2"/>
</dbReference>
<dbReference type="CDD" id="cd03801">
    <property type="entry name" value="GT4_PimA-like"/>
    <property type="match status" value="1"/>
</dbReference>
<evidence type="ECO:0000259" key="1">
    <source>
        <dbReference type="Pfam" id="PF00534"/>
    </source>
</evidence>
<gene>
    <name evidence="3" type="ORF">EFY79_17325</name>
</gene>
<proteinExistence type="predicted"/>
<dbReference type="Proteomes" id="UP000267223">
    <property type="component" value="Unassembled WGS sequence"/>
</dbReference>
<dbReference type="Pfam" id="PF13439">
    <property type="entry name" value="Glyco_transf_4"/>
    <property type="match status" value="1"/>
</dbReference>
<dbReference type="AlphaFoldDB" id="A0A3M9N8J3"/>
<evidence type="ECO:0000259" key="2">
    <source>
        <dbReference type="Pfam" id="PF13439"/>
    </source>
</evidence>
<feature type="domain" description="Glycosyl transferase family 1" evidence="1">
    <location>
        <begin position="186"/>
        <end position="348"/>
    </location>
</feature>
<name>A0A3M9N8J3_9BACT</name>
<keyword evidence="3" id="KW-0808">Transferase</keyword>
<feature type="domain" description="Glycosyltransferase subfamily 4-like N-terminal" evidence="2">
    <location>
        <begin position="30"/>
        <end position="177"/>
    </location>
</feature>
<dbReference type="InterPro" id="IPR050194">
    <property type="entry name" value="Glycosyltransferase_grp1"/>
</dbReference>
<reference evidence="3 4" key="1">
    <citation type="submission" date="2018-11" db="EMBL/GenBank/DDBJ databases">
        <title>Draft genome sequence of Ferruginibacter sp. BO-59.</title>
        <authorList>
            <person name="Im W.T."/>
        </authorList>
    </citation>
    <scope>NUCLEOTIDE SEQUENCE [LARGE SCALE GENOMIC DNA]</scope>
    <source>
        <strain evidence="3 4">BO-59</strain>
    </source>
</reference>
<dbReference type="GO" id="GO:0016757">
    <property type="term" value="F:glycosyltransferase activity"/>
    <property type="evidence" value="ECO:0007669"/>
    <property type="project" value="InterPro"/>
</dbReference>
<sequence>MQKKLLMPEIVHTNRPNINVLEIIGNADRGGMENYLKNFISYLPDEFQLTCICPYESRFTSLLRDLNIGGVYVTAIEDNPLWNSIQMATELVRSHRIDVIHAHMPKAHALAGLVGSLTQKPVVATVHGMEITSHELGITRTVRSHIITNNQQAYLQALSLGVPPLYVDLIRNGIDVSAFIPKRDSTSFRDSLGIPKNIPIIGFMGRFEYEKGPDLFLKAAEQIHHQMPAVQFVMVGGGSMKEELHCIRRRMQLDTQLHFIDWQTDNAEIYSELDILAHTSRSDGTSLVLMEAMACECPTVAIGIGGVLEIVENRTTGLLAADWEHLALNIVELLKHPAMLRQMGAAGRIRIEKYFNVATNTNLVANILQKRAIKDSTNLKPLKNLNRLNNQSLVREIINEDSLQKKV</sequence>
<dbReference type="Pfam" id="PF00534">
    <property type="entry name" value="Glycos_transf_1"/>
    <property type="match status" value="1"/>
</dbReference>
<keyword evidence="4" id="KW-1185">Reference proteome</keyword>
<dbReference type="InterPro" id="IPR001296">
    <property type="entry name" value="Glyco_trans_1"/>
</dbReference>
<dbReference type="PANTHER" id="PTHR45947">
    <property type="entry name" value="SULFOQUINOVOSYL TRANSFERASE SQD2"/>
    <property type="match status" value="1"/>
</dbReference>
<dbReference type="InterPro" id="IPR028098">
    <property type="entry name" value="Glyco_trans_4-like_N"/>
</dbReference>
<protein>
    <submittedName>
        <fullName evidence="3">Glycosyltransferase family 1 protein</fullName>
    </submittedName>
</protein>
<comment type="caution">
    <text evidence="3">The sequence shown here is derived from an EMBL/GenBank/DDBJ whole genome shotgun (WGS) entry which is preliminary data.</text>
</comment>
<accession>A0A3M9N8J3</accession>
<evidence type="ECO:0000313" key="3">
    <source>
        <dbReference type="EMBL" id="RNI34066.1"/>
    </source>
</evidence>
<dbReference type="SUPFAM" id="SSF53756">
    <property type="entry name" value="UDP-Glycosyltransferase/glycogen phosphorylase"/>
    <property type="match status" value="1"/>
</dbReference>